<feature type="site" description="Positions MEP for the nucleophilic attack" evidence="11">
    <location>
        <position position="168"/>
    </location>
</feature>
<evidence type="ECO:0000256" key="8">
    <source>
        <dbReference type="ARBA" id="ARBA00023229"/>
    </source>
</evidence>
<comment type="cofactor">
    <cofactor evidence="2 11">
        <name>a divalent metal cation</name>
        <dbReference type="ChEBI" id="CHEBI:60240"/>
    </cofactor>
</comment>
<dbReference type="HAMAP" id="MF_00107">
    <property type="entry name" value="IspF"/>
    <property type="match status" value="1"/>
</dbReference>
<evidence type="ECO:0000256" key="2">
    <source>
        <dbReference type="ARBA" id="ARBA00001968"/>
    </source>
</evidence>
<feature type="site" description="Transition state stabilizer" evidence="11">
    <location>
        <position position="33"/>
    </location>
</feature>
<dbReference type="InterPro" id="IPR036571">
    <property type="entry name" value="MECDP_synthase_sf"/>
</dbReference>
<keyword evidence="10 11" id="KW-0511">Multifunctional enzyme</keyword>
<feature type="binding site" evidence="11">
    <location>
        <position position="389"/>
    </location>
    <ligand>
        <name>4-CDP-2-C-methyl-D-erythritol 2-phosphate</name>
        <dbReference type="ChEBI" id="CHEBI:57919"/>
    </ligand>
</feature>
<dbReference type="Pfam" id="PF02542">
    <property type="entry name" value="YgbB"/>
    <property type="match status" value="1"/>
</dbReference>
<reference evidence="13 14" key="1">
    <citation type="submission" date="2024-05" db="EMBL/GenBank/DDBJ databases">
        <authorList>
            <consortium name="Candidatus Magnetaquicoccaceae bacterium FCR-1 genome sequencing consortium"/>
            <person name="Shimoshige H."/>
            <person name="Shimamura S."/>
            <person name="Taoka A."/>
            <person name="Kobayashi H."/>
            <person name="Maekawa T."/>
        </authorList>
    </citation>
    <scope>NUCLEOTIDE SEQUENCE [LARGE SCALE GENOMIC DNA]</scope>
    <source>
        <strain evidence="13 14">FCR-1</strain>
    </source>
</reference>
<feature type="region of interest" description="2-C-methyl-D-erythritol 2,4-cyclodiphosphate synthase" evidence="11">
    <location>
        <begin position="249"/>
        <end position="405"/>
    </location>
</feature>
<dbReference type="Proteomes" id="UP001628193">
    <property type="component" value="Unassembled WGS sequence"/>
</dbReference>
<feature type="binding site" evidence="11">
    <location>
        <position position="386"/>
    </location>
    <ligand>
        <name>4-CDP-2-C-methyl-D-erythritol 2-phosphate</name>
        <dbReference type="ChEBI" id="CHEBI:57919"/>
    </ligand>
</feature>
<keyword evidence="8 11" id="KW-0414">Isoprene biosynthesis</keyword>
<dbReference type="Gene3D" id="3.90.550.10">
    <property type="entry name" value="Spore Coat Polysaccharide Biosynthesis Protein SpsA, Chain A"/>
    <property type="match status" value="1"/>
</dbReference>
<comment type="pathway">
    <text evidence="3 11">Isoprenoid biosynthesis; isopentenyl diphosphate biosynthesis via DXP pathway; isopentenyl diphosphate from 1-deoxy-D-xylulose 5-phosphate: step 4/6.</text>
</comment>
<feature type="binding site" evidence="11">
    <location>
        <begin position="379"/>
        <end position="382"/>
    </location>
    <ligand>
        <name>4-CDP-2-C-methyl-D-erythritol 2-phosphate</name>
        <dbReference type="ChEBI" id="CHEBI:57919"/>
    </ligand>
</feature>
<feature type="binding site" evidence="11">
    <location>
        <position position="255"/>
    </location>
    <ligand>
        <name>a divalent metal cation</name>
        <dbReference type="ChEBI" id="CHEBI:60240"/>
    </ligand>
</feature>
<dbReference type="PANTHER" id="PTHR43181">
    <property type="entry name" value="2-C-METHYL-D-ERYTHRITOL 2,4-CYCLODIPHOSPHATE SYNTHASE, CHLOROPLASTIC"/>
    <property type="match status" value="1"/>
</dbReference>
<comment type="similarity">
    <text evidence="4">Belongs to the IspF family.</text>
</comment>
<feature type="site" description="Positions MEP for the nucleophilic attack" evidence="11">
    <location>
        <position position="225"/>
    </location>
</feature>
<dbReference type="InterPro" id="IPR001228">
    <property type="entry name" value="IspD"/>
</dbReference>
<dbReference type="NCBIfam" id="TIGR00453">
    <property type="entry name" value="ispD"/>
    <property type="match status" value="1"/>
</dbReference>
<keyword evidence="9 11" id="KW-0456">Lyase</keyword>
<comment type="function">
    <text evidence="11">Bifunctional enzyme that catalyzes the formation of 4-diphosphocytidyl-2-C-methyl-D-erythritol from CTP and 2-C-methyl-D-erythritol 4-phosphate (MEP) (IspD), and catalyzes the conversion of 4-diphosphocytidyl-2-C-methyl-D-erythritol 2-phosphate (CDP-ME2P) to 2-C-methyl-D-erythritol 2,4-cyclodiphosphate (ME-CPP) with a corresponding release of cytidine 5-monophosphate (CMP) (IspF).</text>
</comment>
<comment type="pathway">
    <text evidence="11">Isoprenoid biosynthesis; isopentenyl diphosphate biosynthesis via DXP pathway; isopentenyl diphosphate from 1-deoxy-D-xylulose 5-phosphate: step 2/6.</text>
</comment>
<dbReference type="EC" id="4.6.1.12" evidence="11"/>
<comment type="catalytic activity">
    <reaction evidence="1 11">
        <text>4-CDP-2-C-methyl-D-erythritol 2-phosphate = 2-C-methyl-D-erythritol 2,4-cyclic diphosphate + CMP</text>
        <dbReference type="Rhea" id="RHEA:23864"/>
        <dbReference type="ChEBI" id="CHEBI:57919"/>
        <dbReference type="ChEBI" id="CHEBI:58483"/>
        <dbReference type="ChEBI" id="CHEBI:60377"/>
        <dbReference type="EC" id="4.6.1.12"/>
    </reaction>
</comment>
<proteinExistence type="inferred from homology"/>
<feature type="binding site" evidence="11">
    <location>
        <position position="257"/>
    </location>
    <ligand>
        <name>a divalent metal cation</name>
        <dbReference type="ChEBI" id="CHEBI:60240"/>
    </ligand>
</feature>
<dbReference type="SUPFAM" id="SSF53448">
    <property type="entry name" value="Nucleotide-diphospho-sugar transferases"/>
    <property type="match status" value="1"/>
</dbReference>
<feature type="binding site" evidence="11">
    <location>
        <begin position="281"/>
        <end position="282"/>
    </location>
    <ligand>
        <name>4-CDP-2-C-methyl-D-erythritol 2-phosphate</name>
        <dbReference type="ChEBI" id="CHEBI:57919"/>
    </ligand>
</feature>
<evidence type="ECO:0000313" key="13">
    <source>
        <dbReference type="EMBL" id="GAB0056094.1"/>
    </source>
</evidence>
<dbReference type="CDD" id="cd02516">
    <property type="entry name" value="CDP-ME_synthetase"/>
    <property type="match status" value="1"/>
</dbReference>
<keyword evidence="7 11" id="KW-0479">Metal-binding</keyword>
<dbReference type="InterPro" id="IPR029044">
    <property type="entry name" value="Nucleotide-diphossugar_trans"/>
</dbReference>
<dbReference type="EMBL" id="BAAFGK010000001">
    <property type="protein sequence ID" value="GAB0056094.1"/>
    <property type="molecule type" value="Genomic_DNA"/>
</dbReference>
<evidence type="ECO:0000256" key="1">
    <source>
        <dbReference type="ARBA" id="ARBA00000200"/>
    </source>
</evidence>
<feature type="domain" description="2-C-methyl-D-erythritol 2,4-cyclodiphosphate synthase" evidence="12">
    <location>
        <begin position="249"/>
        <end position="401"/>
    </location>
</feature>
<dbReference type="HAMAP" id="MF_01520">
    <property type="entry name" value="IspDF"/>
    <property type="match status" value="1"/>
</dbReference>
<gene>
    <name evidence="11 13" type="primary">ispDF</name>
    <name evidence="13" type="ORF">SIID45300_00394</name>
</gene>
<dbReference type="Gene3D" id="3.30.1330.50">
    <property type="entry name" value="2-C-methyl-D-erythritol 2,4-cyclodiphosphate synthase"/>
    <property type="match status" value="1"/>
</dbReference>
<evidence type="ECO:0000256" key="5">
    <source>
        <dbReference type="ARBA" id="ARBA00022679"/>
    </source>
</evidence>
<protein>
    <recommendedName>
        <fullName evidence="11">Bifunctional enzyme IspD/IspF</fullName>
    </recommendedName>
    <domain>
        <recommendedName>
            <fullName evidence="11">2-C-methyl-D-erythritol 4-phosphate cytidylyltransferase</fullName>
            <ecNumber evidence="11">2.7.7.60</ecNumber>
        </recommendedName>
        <alternativeName>
            <fullName evidence="11">4-diphosphocytidyl-2C-methyl-D-erythritol synthase</fullName>
        </alternativeName>
        <alternativeName>
            <fullName evidence="11">MEP cytidylyltransferase</fullName>
            <shortName evidence="11">MCT</shortName>
        </alternativeName>
    </domain>
    <domain>
        <recommendedName>
            <fullName evidence="11">2-C-methyl-D-erythritol 2,4-cyclodiphosphate synthase</fullName>
            <shortName evidence="11">MECDP-synthase</shortName>
            <shortName evidence="11">MECPP-synthase</shortName>
            <shortName evidence="11">MECPS</shortName>
            <ecNumber evidence="11">4.6.1.12</ecNumber>
        </recommendedName>
    </domain>
</protein>
<accession>A0ABQ0C5C6</accession>
<dbReference type="CDD" id="cd00554">
    <property type="entry name" value="MECDP_synthase"/>
    <property type="match status" value="1"/>
</dbReference>
<evidence type="ECO:0000256" key="10">
    <source>
        <dbReference type="ARBA" id="ARBA00023268"/>
    </source>
</evidence>
<comment type="caution">
    <text evidence="11">Lacks conserved residue(s) required for the propagation of feature annotation.</text>
</comment>
<evidence type="ECO:0000256" key="9">
    <source>
        <dbReference type="ARBA" id="ARBA00023239"/>
    </source>
</evidence>
<dbReference type="NCBIfam" id="TIGR00151">
    <property type="entry name" value="ispF"/>
    <property type="match status" value="1"/>
</dbReference>
<comment type="similarity">
    <text evidence="11">In the N-terminal section; belongs to the IspD/TarI cytidylyltransferase family. IspD subfamily.</text>
</comment>
<evidence type="ECO:0000259" key="12">
    <source>
        <dbReference type="Pfam" id="PF02542"/>
    </source>
</evidence>
<keyword evidence="14" id="KW-1185">Reference proteome</keyword>
<keyword evidence="6 11" id="KW-0548">Nucleotidyltransferase</keyword>
<dbReference type="RefSeq" id="WP_420903805.1">
    <property type="nucleotide sequence ID" value="NZ_BAAFGK010000001.1"/>
</dbReference>
<feature type="binding site" evidence="11">
    <location>
        <begin position="308"/>
        <end position="312"/>
    </location>
    <ligand>
        <name>4-CDP-2-C-methyl-D-erythritol 2-phosphate</name>
        <dbReference type="ChEBI" id="CHEBI:57919"/>
    </ligand>
</feature>
<name>A0ABQ0C5C6_9PROT</name>
<comment type="caution">
    <text evidence="13">The sequence shown here is derived from an EMBL/GenBank/DDBJ whole genome shotgun (WGS) entry which is preliminary data.</text>
</comment>
<dbReference type="InterPro" id="IPR020555">
    <property type="entry name" value="MECDP_synthase_CS"/>
</dbReference>
<comment type="catalytic activity">
    <reaction evidence="11">
        <text>2-C-methyl-D-erythritol 4-phosphate + CTP + H(+) = 4-CDP-2-C-methyl-D-erythritol + diphosphate</text>
        <dbReference type="Rhea" id="RHEA:13429"/>
        <dbReference type="ChEBI" id="CHEBI:15378"/>
        <dbReference type="ChEBI" id="CHEBI:33019"/>
        <dbReference type="ChEBI" id="CHEBI:37563"/>
        <dbReference type="ChEBI" id="CHEBI:57823"/>
        <dbReference type="ChEBI" id="CHEBI:58262"/>
        <dbReference type="EC" id="2.7.7.60"/>
    </reaction>
</comment>
<dbReference type="InterPro" id="IPR003526">
    <property type="entry name" value="MECDP_synthase"/>
</dbReference>
<dbReference type="SUPFAM" id="SSF69765">
    <property type="entry name" value="IpsF-like"/>
    <property type="match status" value="1"/>
</dbReference>
<dbReference type="EC" id="2.7.7.60" evidence="11"/>
<evidence type="ECO:0000256" key="4">
    <source>
        <dbReference type="ARBA" id="ARBA00008480"/>
    </source>
</evidence>
<feature type="site" description="Transition state stabilizer" evidence="11">
    <location>
        <position position="26"/>
    </location>
</feature>
<feature type="binding site" evidence="11">
    <location>
        <position position="289"/>
    </location>
    <ligand>
        <name>a divalent metal cation</name>
        <dbReference type="ChEBI" id="CHEBI:60240"/>
    </ligand>
</feature>
<dbReference type="Pfam" id="PF01128">
    <property type="entry name" value="IspD"/>
    <property type="match status" value="1"/>
</dbReference>
<feature type="region of interest" description="2-C-methyl-D-erythritol 4-phosphate cytidylyltransferase" evidence="11">
    <location>
        <begin position="1"/>
        <end position="248"/>
    </location>
</feature>
<dbReference type="PROSITE" id="PS01350">
    <property type="entry name" value="ISPF"/>
    <property type="match status" value="1"/>
</dbReference>
<keyword evidence="5 11" id="KW-0808">Transferase</keyword>
<evidence type="ECO:0000256" key="7">
    <source>
        <dbReference type="ARBA" id="ARBA00022723"/>
    </source>
</evidence>
<dbReference type="InterPro" id="IPR026596">
    <property type="entry name" value="IspD/F"/>
</dbReference>
<evidence type="ECO:0000313" key="14">
    <source>
        <dbReference type="Proteomes" id="UP001628193"/>
    </source>
</evidence>
<dbReference type="HAMAP" id="MF_00108">
    <property type="entry name" value="IspD"/>
    <property type="match status" value="1"/>
</dbReference>
<dbReference type="PANTHER" id="PTHR43181:SF1">
    <property type="entry name" value="2-C-METHYL-D-ERYTHRITOL 2,4-CYCLODIPHOSPHATE SYNTHASE, CHLOROPLASTIC"/>
    <property type="match status" value="1"/>
</dbReference>
<dbReference type="InterPro" id="IPR034683">
    <property type="entry name" value="IspD/TarI"/>
</dbReference>
<evidence type="ECO:0000256" key="11">
    <source>
        <dbReference type="HAMAP-Rule" id="MF_01520"/>
    </source>
</evidence>
<reference evidence="13 14" key="2">
    <citation type="submission" date="2024-09" db="EMBL/GenBank/DDBJ databases">
        <title>Draft genome sequence of Candidatus Magnetaquicoccaceae bacterium FCR-1.</title>
        <authorList>
            <person name="Shimoshige H."/>
            <person name="Shimamura S."/>
            <person name="Taoka A."/>
            <person name="Kobayashi H."/>
            <person name="Maekawa T."/>
        </authorList>
    </citation>
    <scope>NUCLEOTIDE SEQUENCE [LARGE SCALE GENOMIC DNA]</scope>
    <source>
        <strain evidence="13 14">FCR-1</strain>
    </source>
</reference>
<feature type="binding site" evidence="11">
    <location>
        <begin position="303"/>
        <end position="305"/>
    </location>
    <ligand>
        <name>4-CDP-2-C-methyl-D-erythritol 2-phosphate</name>
        <dbReference type="ChEBI" id="CHEBI:57919"/>
    </ligand>
</feature>
<feature type="site" description="Transition state stabilizer" evidence="11">
    <location>
        <position position="380"/>
    </location>
</feature>
<feature type="site" description="Transition state stabilizer" evidence="11">
    <location>
        <position position="281"/>
    </location>
</feature>
<feature type="binding site" evidence="11">
    <location>
        <begin position="255"/>
        <end position="257"/>
    </location>
    <ligand>
        <name>4-CDP-2-C-methyl-D-erythritol 2-phosphate</name>
        <dbReference type="ChEBI" id="CHEBI:57919"/>
    </ligand>
</feature>
<organism evidence="13 14">
    <name type="scientific">Candidatus Magnetaquiglobus chichijimensis</name>
    <dbReference type="NCBI Taxonomy" id="3141448"/>
    <lineage>
        <taxon>Bacteria</taxon>
        <taxon>Pseudomonadati</taxon>
        <taxon>Pseudomonadota</taxon>
        <taxon>Magnetococcia</taxon>
        <taxon>Magnetococcales</taxon>
        <taxon>Candidatus Magnetaquicoccaceae</taxon>
        <taxon>Candidatus Magnetaquiglobus</taxon>
    </lineage>
</organism>
<comment type="similarity">
    <text evidence="11">In the C-terminal section; belongs to the IspF family.</text>
</comment>
<sequence length="405" mass="43833">MSEPPPQTSATQPVTMIVVAAGQGNRFGSELPKQYLPLAGKPLLAHAIERLHAHPLVEAILPVIAPDGAELWQRILGPRLTEWPKLLAPVPGGAERQDSVRLGLLSLNLPRSSWVGIHDGARPLPSRDLLDRLFAARDKAEAVVPAIVIHDTIKRIDGIDRVGKTLDRDHLRRIQTPQVFRYGLLLDGHIRAHESGILLVTDDAALMEEAHIGVRTIAGEEENLKITRPEDLLLAEKHLSYRSSPMEPRIGQGFDVHRFTPGRPLILGGVTIPHDQGLLGHSDADVLLHALCDALLGAASLGDIGHHFPDTDPAYQGADSRVLLARVDAAIRARGFQVINLDATVICQAPRIAPHIEAMRASIATTLAIETERINIKATTTERLGFTGRGEGIAAQAVALLSRQA</sequence>
<evidence type="ECO:0000256" key="6">
    <source>
        <dbReference type="ARBA" id="ARBA00022695"/>
    </source>
</evidence>
<dbReference type="NCBIfam" id="NF006899">
    <property type="entry name" value="PRK09382.1"/>
    <property type="match status" value="1"/>
</dbReference>
<evidence type="ECO:0000256" key="3">
    <source>
        <dbReference type="ARBA" id="ARBA00004709"/>
    </source>
</evidence>